<dbReference type="Proteomes" id="UP000002595">
    <property type="component" value="Chromosome"/>
</dbReference>
<dbReference type="STRING" id="384616.Pisl_1147"/>
<protein>
    <submittedName>
        <fullName evidence="2">Uncharacterized protein</fullName>
    </submittedName>
</protein>
<name>A1RTN6_PYRIL</name>
<gene>
    <name evidence="2" type="ordered locus">Pisl_1147</name>
</gene>
<dbReference type="OrthoDB" id="27062at2157"/>
<accession>A1RTN6</accession>
<evidence type="ECO:0000313" key="2">
    <source>
        <dbReference type="EMBL" id="ABL88318.1"/>
    </source>
</evidence>
<dbReference type="EMBL" id="CP000504">
    <property type="protein sequence ID" value="ABL88318.1"/>
    <property type="molecule type" value="Genomic_DNA"/>
</dbReference>
<dbReference type="AlphaFoldDB" id="A1RTN6"/>
<sequence length="115" mass="13255">MEETTKKIEGVVRALATEILNKFEKKKKINNIQDLVVLATYLNMRKLDELREEVDNIMRAFQRLDALVEVVKELKVALNRLEEGQTGEATRLLKEVNTKLDQILEKLGAFSIEEV</sequence>
<organism evidence="2 3">
    <name type="scientific">Pyrobaculum islandicum (strain DSM 4184 / JCM 9189 / GEO3)</name>
    <dbReference type="NCBI Taxonomy" id="384616"/>
    <lineage>
        <taxon>Archaea</taxon>
        <taxon>Thermoproteota</taxon>
        <taxon>Thermoprotei</taxon>
        <taxon>Thermoproteales</taxon>
        <taxon>Thermoproteaceae</taxon>
        <taxon>Pyrobaculum</taxon>
    </lineage>
</organism>
<evidence type="ECO:0000313" key="3">
    <source>
        <dbReference type="Proteomes" id="UP000002595"/>
    </source>
</evidence>
<dbReference type="KEGG" id="pis:Pisl_1147"/>
<reference evidence="2" key="1">
    <citation type="submission" date="2006-12" db="EMBL/GenBank/DDBJ databases">
        <title>Complete sequence of Pyrobaculum islandicum DSM 4184.</title>
        <authorList>
            <person name="Copeland A."/>
            <person name="Lucas S."/>
            <person name="Lapidus A."/>
            <person name="Barry K."/>
            <person name="Detter J.C."/>
            <person name="Glavina del Rio T."/>
            <person name="Dalin E."/>
            <person name="Tice H."/>
            <person name="Pitluck S."/>
            <person name="Meincke L."/>
            <person name="Brettin T."/>
            <person name="Bruce D."/>
            <person name="Han C."/>
            <person name="Tapia R."/>
            <person name="Gilna P."/>
            <person name="Schmutz J."/>
            <person name="Larimer F."/>
            <person name="Land M."/>
            <person name="Hauser L."/>
            <person name="Kyrpides N."/>
            <person name="Mikhailova N."/>
            <person name="Cozen A.E."/>
            <person name="Fitz-Gibbon S.T."/>
            <person name="House C.H."/>
            <person name="Saltikov C."/>
            <person name="Lowe T."/>
            <person name="Richardson P."/>
        </authorList>
    </citation>
    <scope>NUCLEOTIDE SEQUENCE [LARGE SCALE GENOMIC DNA]</scope>
    <source>
        <strain evidence="2">DSM 4184</strain>
    </source>
</reference>
<dbReference type="RefSeq" id="WP_011762893.1">
    <property type="nucleotide sequence ID" value="NC_008701.1"/>
</dbReference>
<dbReference type="HOGENOM" id="CLU_2103603_0_0_2"/>
<feature type="coiled-coil region" evidence="1">
    <location>
        <begin position="47"/>
        <end position="84"/>
    </location>
</feature>
<keyword evidence="3" id="KW-1185">Reference proteome</keyword>
<dbReference type="GeneID" id="4617239"/>
<dbReference type="eggNOG" id="arCOG05470">
    <property type="taxonomic scope" value="Archaea"/>
</dbReference>
<proteinExistence type="predicted"/>
<keyword evidence="1" id="KW-0175">Coiled coil</keyword>
<evidence type="ECO:0000256" key="1">
    <source>
        <dbReference type="SAM" id="Coils"/>
    </source>
</evidence>